<dbReference type="EMBL" id="JH173934">
    <property type="protein sequence ID" value="EHB17982.1"/>
    <property type="molecule type" value="Genomic_DNA"/>
</dbReference>
<dbReference type="InParanoid" id="G5C8X1"/>
<feature type="region of interest" description="Disordered" evidence="3">
    <location>
        <begin position="197"/>
        <end position="270"/>
    </location>
</feature>
<accession>G5C8X1</accession>
<dbReference type="FunFam" id="3.90.226.10:FF:000012">
    <property type="entry name" value="Chromodomain Y-like protein 2"/>
    <property type="match status" value="1"/>
</dbReference>
<dbReference type="PROSITE" id="PS00598">
    <property type="entry name" value="CHROMO_1"/>
    <property type="match status" value="1"/>
</dbReference>
<dbReference type="Pfam" id="PF00385">
    <property type="entry name" value="Chromo"/>
    <property type="match status" value="1"/>
</dbReference>
<dbReference type="InterPro" id="IPR014748">
    <property type="entry name" value="Enoyl-CoA_hydra_C"/>
</dbReference>
<evidence type="ECO:0000256" key="2">
    <source>
        <dbReference type="ARBA" id="ARBA00023242"/>
    </source>
</evidence>
<dbReference type="eggNOG" id="KOG0016">
    <property type="taxonomic scope" value="Eukaryota"/>
</dbReference>
<feature type="compositionally biased region" description="Basic and acidic residues" evidence="3">
    <location>
        <begin position="105"/>
        <end position="115"/>
    </location>
</feature>
<dbReference type="SUPFAM" id="SSF52096">
    <property type="entry name" value="ClpP/crotonase"/>
    <property type="match status" value="1"/>
</dbReference>
<keyword evidence="2" id="KW-0539">Nucleus</keyword>
<dbReference type="InterPro" id="IPR001753">
    <property type="entry name" value="Enoyl-CoA_hydra/iso"/>
</dbReference>
<dbReference type="CDD" id="cd18634">
    <property type="entry name" value="CD_CDY"/>
    <property type="match status" value="1"/>
</dbReference>
<feature type="compositionally biased region" description="Basic and acidic residues" evidence="3">
    <location>
        <begin position="22"/>
        <end position="59"/>
    </location>
</feature>
<feature type="region of interest" description="Disordered" evidence="3">
    <location>
        <begin position="22"/>
        <end position="160"/>
    </location>
</feature>
<dbReference type="InterPro" id="IPR023780">
    <property type="entry name" value="Chromo_domain"/>
</dbReference>
<sequence length="960" mass="104218">MVNWLQGRKILVEGHSGEKLLRHGSWEAEEGNGAKEEGPNFHKEQPEEERLALRPEGRLSSKSVGCMGNFQMPGKVLWAPNQGSPQNLQPHEDRSTSLPCSSPSEKVKTGPEMDLKGLSSSLSDQEPAEPCKPQEERRAPTTDTCQVERIVDKRKNKKGKTEYLVRWKGYDSEDDTWEPEQHLVNCEEYIHDFNRRHSERQRESALPRASRASPSNARKQISRSTSSGFSKSAPKAPVMGRDPESRSSALLAASQKLRRSTASALPSRKSMDLAKSGIKILVPKSPTKSRTAVDGFPSEGPGKLDSVEQGPEDSGAPEVAAEKPVGALLGPGAERARMGSRPRIHPLVPQAPGPVTAAMATGLAVNGKGTSPFMDALTANGTTNIQTSVTGVTAGKRKFIDDRRDQPFDKRLRFSVRQTESAYRYRDIVVRKQDGFTHILLSTKSSENNSLNPEVMKEVQSALNTAAADDSKLVLLSAVGSVFCCGLDFIYFIRRLTDDRKRESTKMAEAIRNFVNTFIQFKKPIIVAVNGPAIGLGASILPLCDVVWANEKAWFQTPYATFGQSPDGCSTVMFPKIMGGASETSVSSCEIPGAQAYACLGQNGCRCTLDREAQEAPASCCAGCSPSCWRPDLEARQELDTALCPFLWLHRLRASQPSRGQCYSDLDLPLLLPWAMAGSTSLRPTFPTLPGAGTCQGPDQNLPGESPLPYKLAIGPGLGPTSLPTASSAPAARPAVPLGKEAMQDRKWDRCSEAVLEREVHAISLQGSGVCSANEMLLSGRKLTAQEACGKGLVSQVFWPGTFTQEVMVRIKELASCNPVVLEESKALVRCNMKLELEQANERECEVLKKIWGSAQGHTAPENQTGSLLLLCAGSKKDGVAVALSAVLEDDDNARIGKVFMLEFKEECRAGHPPLKFSWAIGNPREPKDTHAAVGNNTGCIIPSHTLATLTINLVHTIWH</sequence>
<dbReference type="STRING" id="10181.G5C8X1"/>
<feature type="compositionally biased region" description="Basic and acidic residues" evidence="3">
    <location>
        <begin position="149"/>
        <end position="160"/>
    </location>
</feature>
<dbReference type="Gene3D" id="3.90.226.20">
    <property type="match status" value="1"/>
</dbReference>
<dbReference type="eggNOG" id="KOG1911">
    <property type="taxonomic scope" value="Eukaryota"/>
</dbReference>
<organism evidence="5 6">
    <name type="scientific">Heterocephalus glaber</name>
    <name type="common">Naked mole rat</name>
    <dbReference type="NCBI Taxonomy" id="10181"/>
    <lineage>
        <taxon>Eukaryota</taxon>
        <taxon>Metazoa</taxon>
        <taxon>Chordata</taxon>
        <taxon>Craniata</taxon>
        <taxon>Vertebrata</taxon>
        <taxon>Euteleostomi</taxon>
        <taxon>Mammalia</taxon>
        <taxon>Eutheria</taxon>
        <taxon>Euarchontoglires</taxon>
        <taxon>Glires</taxon>
        <taxon>Rodentia</taxon>
        <taxon>Hystricomorpha</taxon>
        <taxon>Bathyergidae</taxon>
        <taxon>Heterocephalus</taxon>
    </lineage>
</organism>
<dbReference type="AlphaFoldDB" id="G5C8X1"/>
<evidence type="ECO:0000313" key="6">
    <source>
        <dbReference type="Proteomes" id="UP000006813"/>
    </source>
</evidence>
<dbReference type="Proteomes" id="UP000006813">
    <property type="component" value="Unassembled WGS sequence"/>
</dbReference>
<dbReference type="InterPro" id="IPR000953">
    <property type="entry name" value="Chromo/chromo_shadow_dom"/>
</dbReference>
<dbReference type="InterPro" id="IPR023779">
    <property type="entry name" value="Chromodomain_CS"/>
</dbReference>
<reference evidence="5 6" key="1">
    <citation type="journal article" date="2011" name="Nature">
        <title>Genome sequencing reveals insights into physiology and longevity of the naked mole rat.</title>
        <authorList>
            <person name="Kim E.B."/>
            <person name="Fang X."/>
            <person name="Fushan A.A."/>
            <person name="Huang Z."/>
            <person name="Lobanov A.V."/>
            <person name="Han L."/>
            <person name="Marino S.M."/>
            <person name="Sun X."/>
            <person name="Turanov A.A."/>
            <person name="Yang P."/>
            <person name="Yim S.H."/>
            <person name="Zhao X."/>
            <person name="Kasaikina M.V."/>
            <person name="Stoletzki N."/>
            <person name="Peng C."/>
            <person name="Polak P."/>
            <person name="Xiong Z."/>
            <person name="Kiezun A."/>
            <person name="Zhu Y."/>
            <person name="Chen Y."/>
            <person name="Kryukov G.V."/>
            <person name="Zhang Q."/>
            <person name="Peshkin L."/>
            <person name="Yang L."/>
            <person name="Bronson R.T."/>
            <person name="Buffenstein R."/>
            <person name="Wang B."/>
            <person name="Han C."/>
            <person name="Li Q."/>
            <person name="Chen L."/>
            <person name="Zhao W."/>
            <person name="Sunyaev S.R."/>
            <person name="Park T.J."/>
            <person name="Zhang G."/>
            <person name="Wang J."/>
            <person name="Gladyshev V.N."/>
        </authorList>
    </citation>
    <scope>NUCLEOTIDE SEQUENCE [LARGE SCALE GENOMIC DNA]</scope>
</reference>
<dbReference type="InterPro" id="IPR016197">
    <property type="entry name" value="Chromo-like_dom_sf"/>
</dbReference>
<protein>
    <submittedName>
        <fullName evidence="5">Chromodomain Y-like protein</fullName>
    </submittedName>
</protein>
<feature type="domain" description="Chromo" evidence="4">
    <location>
        <begin position="145"/>
        <end position="205"/>
    </location>
</feature>
<dbReference type="SMART" id="SM00298">
    <property type="entry name" value="CHROMO"/>
    <property type="match status" value="1"/>
</dbReference>
<gene>
    <name evidence="5" type="ORF">GW7_01066</name>
</gene>
<dbReference type="GO" id="GO:0003714">
    <property type="term" value="F:transcription corepressor activity"/>
    <property type="evidence" value="ECO:0007669"/>
    <property type="project" value="TreeGrafter"/>
</dbReference>
<proteinExistence type="predicted"/>
<dbReference type="PROSITE" id="PS50013">
    <property type="entry name" value="CHROMO_2"/>
    <property type="match status" value="1"/>
</dbReference>
<dbReference type="InterPro" id="IPR051053">
    <property type="entry name" value="ECH/Chromodomain_protein"/>
</dbReference>
<name>G5C8X1_HETGA</name>
<evidence type="ECO:0000259" key="4">
    <source>
        <dbReference type="PROSITE" id="PS50013"/>
    </source>
</evidence>
<evidence type="ECO:0000313" key="5">
    <source>
        <dbReference type="EMBL" id="EHB17982.1"/>
    </source>
</evidence>
<dbReference type="Pfam" id="PF00378">
    <property type="entry name" value="ECH_1"/>
    <property type="match status" value="1"/>
</dbReference>
<dbReference type="PANTHER" id="PTHR43684:SF5">
    <property type="entry name" value="CHROMODOMAIN Y-LIKE PROTEIN"/>
    <property type="match status" value="1"/>
</dbReference>
<feature type="compositionally biased region" description="Low complexity" evidence="3">
    <location>
        <begin position="206"/>
        <end position="218"/>
    </location>
</feature>
<dbReference type="InterPro" id="IPR029045">
    <property type="entry name" value="ClpP/crotonase-like_dom_sf"/>
</dbReference>
<evidence type="ECO:0000256" key="1">
    <source>
        <dbReference type="ARBA" id="ARBA00004123"/>
    </source>
</evidence>
<dbReference type="Gene3D" id="2.40.50.40">
    <property type="match status" value="1"/>
</dbReference>
<feature type="region of interest" description="Disordered" evidence="3">
    <location>
        <begin position="285"/>
        <end position="319"/>
    </location>
</feature>
<dbReference type="GO" id="GO:0005634">
    <property type="term" value="C:nucleus"/>
    <property type="evidence" value="ECO:0007669"/>
    <property type="project" value="UniProtKB-SubCell"/>
</dbReference>
<comment type="subcellular location">
    <subcellularLocation>
        <location evidence="1">Nucleus</location>
    </subcellularLocation>
</comment>
<dbReference type="Gene3D" id="1.10.12.10">
    <property type="entry name" value="Lyase 2-enoyl-coa Hydratase, Chain A, domain 2"/>
    <property type="match status" value="1"/>
</dbReference>
<dbReference type="PANTHER" id="PTHR43684">
    <property type="match status" value="1"/>
</dbReference>
<dbReference type="Gene3D" id="3.90.226.10">
    <property type="entry name" value="2-enoyl-CoA Hydratase, Chain A, domain 1"/>
    <property type="match status" value="1"/>
</dbReference>
<evidence type="ECO:0000256" key="3">
    <source>
        <dbReference type="SAM" id="MobiDB-lite"/>
    </source>
</evidence>
<dbReference type="SUPFAM" id="SSF54160">
    <property type="entry name" value="Chromo domain-like"/>
    <property type="match status" value="1"/>
</dbReference>
<dbReference type="CDD" id="cd06558">
    <property type="entry name" value="crotonase-like"/>
    <property type="match status" value="1"/>
</dbReference>